<reference evidence="1" key="2">
    <citation type="journal article" date="2015" name="Fish Shellfish Immunol.">
        <title>Early steps in the European eel (Anguilla anguilla)-Vibrio vulnificus interaction in the gills: Role of the RtxA13 toxin.</title>
        <authorList>
            <person name="Callol A."/>
            <person name="Pajuelo D."/>
            <person name="Ebbesson L."/>
            <person name="Teles M."/>
            <person name="MacKenzie S."/>
            <person name="Amaro C."/>
        </authorList>
    </citation>
    <scope>NUCLEOTIDE SEQUENCE</scope>
</reference>
<dbReference type="AlphaFoldDB" id="A0A0E9WS36"/>
<reference evidence="1" key="1">
    <citation type="submission" date="2014-11" db="EMBL/GenBank/DDBJ databases">
        <authorList>
            <person name="Amaro Gonzalez C."/>
        </authorList>
    </citation>
    <scope>NUCLEOTIDE SEQUENCE</scope>
</reference>
<evidence type="ECO:0000313" key="1">
    <source>
        <dbReference type="EMBL" id="JAH92350.1"/>
    </source>
</evidence>
<organism evidence="1">
    <name type="scientific">Anguilla anguilla</name>
    <name type="common">European freshwater eel</name>
    <name type="synonym">Muraena anguilla</name>
    <dbReference type="NCBI Taxonomy" id="7936"/>
    <lineage>
        <taxon>Eukaryota</taxon>
        <taxon>Metazoa</taxon>
        <taxon>Chordata</taxon>
        <taxon>Craniata</taxon>
        <taxon>Vertebrata</taxon>
        <taxon>Euteleostomi</taxon>
        <taxon>Actinopterygii</taxon>
        <taxon>Neopterygii</taxon>
        <taxon>Teleostei</taxon>
        <taxon>Anguilliformes</taxon>
        <taxon>Anguillidae</taxon>
        <taxon>Anguilla</taxon>
    </lineage>
</organism>
<sequence>MIQTLTHLQYLNFRCTVQNFGLRTRADHESKAFYSSLRTQRPANVQHSHNIAAMLLQCYYIDKTSQQHY</sequence>
<dbReference type="EMBL" id="GBXM01016227">
    <property type="protein sequence ID" value="JAH92350.1"/>
    <property type="molecule type" value="Transcribed_RNA"/>
</dbReference>
<proteinExistence type="predicted"/>
<protein>
    <submittedName>
        <fullName evidence="1">Uncharacterized protein</fullName>
    </submittedName>
</protein>
<accession>A0A0E9WS36</accession>
<name>A0A0E9WS36_ANGAN</name>